<sequence>MSCCCRRRRLCSHRKHCEPPVALNREGGRQGRATPFCPPTLSSALVMHPAITTWEKASLTVGSGCHTPKRGGPTYLQPPLPQARSSEDAVKTGDLA</sequence>
<feature type="region of interest" description="Disordered" evidence="1">
    <location>
        <begin position="62"/>
        <end position="96"/>
    </location>
</feature>
<organism evidence="2 4">
    <name type="scientific">Punica granatum</name>
    <name type="common">Pomegranate</name>
    <dbReference type="NCBI Taxonomy" id="22663"/>
    <lineage>
        <taxon>Eukaryota</taxon>
        <taxon>Viridiplantae</taxon>
        <taxon>Streptophyta</taxon>
        <taxon>Embryophyta</taxon>
        <taxon>Tracheophyta</taxon>
        <taxon>Spermatophyta</taxon>
        <taxon>Magnoliopsida</taxon>
        <taxon>eudicotyledons</taxon>
        <taxon>Gunneridae</taxon>
        <taxon>Pentapetalae</taxon>
        <taxon>rosids</taxon>
        <taxon>malvids</taxon>
        <taxon>Myrtales</taxon>
        <taxon>Lythraceae</taxon>
        <taxon>Punica</taxon>
    </lineage>
</organism>
<dbReference type="EMBL" id="MTKT01006103">
    <property type="protein sequence ID" value="OWM63379.1"/>
    <property type="molecule type" value="Genomic_DNA"/>
</dbReference>
<comment type="caution">
    <text evidence="2">The sequence shown here is derived from an EMBL/GenBank/DDBJ whole genome shotgun (WGS) entry which is preliminary data.</text>
</comment>
<reference evidence="4" key="1">
    <citation type="journal article" date="2017" name="Plant J.">
        <title>The pomegranate (Punica granatum L.) genome and the genomics of punicalagin biosynthesis.</title>
        <authorList>
            <person name="Qin G."/>
            <person name="Xu C."/>
            <person name="Ming R."/>
            <person name="Tang H."/>
            <person name="Guyot R."/>
            <person name="Kramer E.M."/>
            <person name="Hu Y."/>
            <person name="Yi X."/>
            <person name="Qi Y."/>
            <person name="Xu X."/>
            <person name="Gao Z."/>
            <person name="Pan H."/>
            <person name="Jian J."/>
            <person name="Tian Y."/>
            <person name="Yue Z."/>
            <person name="Xu Y."/>
        </authorList>
    </citation>
    <scope>NUCLEOTIDE SEQUENCE [LARGE SCALE GENOMIC DNA]</scope>
    <source>
        <strain evidence="4">cv. Dabenzi</strain>
    </source>
</reference>
<gene>
    <name evidence="2" type="ORF">CDL15_Pgr022124</name>
    <name evidence="3" type="ORF">CRG98_008880</name>
</gene>
<keyword evidence="5" id="KW-1185">Reference proteome</keyword>
<accession>A0A218VSW2</accession>
<reference evidence="3 5" key="3">
    <citation type="submission" date="2017-11" db="EMBL/GenBank/DDBJ databases">
        <title>De-novo sequencing of pomegranate (Punica granatum L.) genome.</title>
        <authorList>
            <person name="Akparov Z."/>
            <person name="Amiraslanov A."/>
            <person name="Hajiyeva S."/>
            <person name="Abbasov M."/>
            <person name="Kaur K."/>
            <person name="Hamwieh A."/>
            <person name="Solovyev V."/>
            <person name="Salamov A."/>
            <person name="Braich B."/>
            <person name="Kosarev P."/>
            <person name="Mahmoud A."/>
            <person name="Hajiyev E."/>
            <person name="Babayeva S."/>
            <person name="Izzatullayeva V."/>
            <person name="Mammadov A."/>
            <person name="Mammadov A."/>
            <person name="Sharifova S."/>
            <person name="Ojaghi J."/>
            <person name="Eynullazada K."/>
            <person name="Bayramov B."/>
            <person name="Abdulazimova A."/>
            <person name="Shahmuradov I."/>
        </authorList>
    </citation>
    <scope>NUCLEOTIDE SEQUENCE [LARGE SCALE GENOMIC DNA]</scope>
    <source>
        <strain evidence="3">AG2017</strain>
        <strain evidence="5">cv. AG2017</strain>
        <tissue evidence="3">Leaf</tissue>
    </source>
</reference>
<feature type="compositionally biased region" description="Basic and acidic residues" evidence="1">
    <location>
        <begin position="85"/>
        <end position="96"/>
    </location>
</feature>
<evidence type="ECO:0000313" key="5">
    <source>
        <dbReference type="Proteomes" id="UP000233551"/>
    </source>
</evidence>
<reference evidence="2" key="2">
    <citation type="submission" date="2017-06" db="EMBL/GenBank/DDBJ databases">
        <title>The pomegranate genome and the genomics of punicalagin biosynthesis.</title>
        <authorList>
            <person name="Xu C."/>
        </authorList>
    </citation>
    <scope>NUCLEOTIDE SEQUENCE [LARGE SCALE GENOMIC DNA]</scope>
    <source>
        <tissue evidence="2">Fresh leaf</tissue>
    </source>
</reference>
<protein>
    <submittedName>
        <fullName evidence="2">Uncharacterized protein</fullName>
    </submittedName>
</protein>
<dbReference type="Proteomes" id="UP000197138">
    <property type="component" value="Unassembled WGS sequence"/>
</dbReference>
<dbReference type="Proteomes" id="UP000233551">
    <property type="component" value="Unassembled WGS sequence"/>
</dbReference>
<evidence type="ECO:0000256" key="1">
    <source>
        <dbReference type="SAM" id="MobiDB-lite"/>
    </source>
</evidence>
<dbReference type="AlphaFoldDB" id="A0A218VSW2"/>
<proteinExistence type="predicted"/>
<dbReference type="EMBL" id="PGOL01000434">
    <property type="protein sequence ID" value="PKI70647.1"/>
    <property type="molecule type" value="Genomic_DNA"/>
</dbReference>
<evidence type="ECO:0000313" key="3">
    <source>
        <dbReference type="EMBL" id="PKI70647.1"/>
    </source>
</evidence>
<name>A0A218VSW2_PUNGR</name>
<evidence type="ECO:0000313" key="4">
    <source>
        <dbReference type="Proteomes" id="UP000197138"/>
    </source>
</evidence>
<evidence type="ECO:0000313" key="2">
    <source>
        <dbReference type="EMBL" id="OWM63379.1"/>
    </source>
</evidence>